<accession>A0A9P8FET3</accession>
<dbReference type="AlphaFoldDB" id="A0A9P8FET3"/>
<evidence type="ECO:0000313" key="3">
    <source>
        <dbReference type="Proteomes" id="UP000729357"/>
    </source>
</evidence>
<reference evidence="2" key="2">
    <citation type="submission" date="2021-08" db="EMBL/GenBank/DDBJ databases">
        <authorList>
            <person name="Gostincar C."/>
            <person name="Sun X."/>
            <person name="Song Z."/>
            <person name="Gunde-Cimerman N."/>
        </authorList>
    </citation>
    <scope>NUCLEOTIDE SEQUENCE</scope>
    <source>
        <strain evidence="2">EXF-9298</strain>
    </source>
</reference>
<keyword evidence="3" id="KW-1185">Reference proteome</keyword>
<dbReference type="Pfam" id="PF01933">
    <property type="entry name" value="CofD"/>
    <property type="match status" value="1"/>
</dbReference>
<dbReference type="InterPro" id="IPR038136">
    <property type="entry name" value="CofD-like_dom_sf"/>
</dbReference>
<dbReference type="PANTHER" id="PTHR31240">
    <property type="entry name" value="MATERNAL EFFECT EMBRYO ARREST 18"/>
    <property type="match status" value="1"/>
</dbReference>
<reference evidence="2" key="1">
    <citation type="journal article" date="2021" name="J Fungi (Basel)">
        <title>Virulence traits and population genomics of the black yeast Aureobasidium melanogenum.</title>
        <authorList>
            <person name="Cernosa A."/>
            <person name="Sun X."/>
            <person name="Gostincar C."/>
            <person name="Fang C."/>
            <person name="Gunde-Cimerman N."/>
            <person name="Song Z."/>
        </authorList>
    </citation>
    <scope>NUCLEOTIDE SEQUENCE</scope>
    <source>
        <strain evidence="2">EXF-9298</strain>
    </source>
</reference>
<dbReference type="GO" id="GO:0043743">
    <property type="term" value="F:LPPG:FO 2-phospho-L-lactate transferase activity"/>
    <property type="evidence" value="ECO:0007669"/>
    <property type="project" value="InterPro"/>
</dbReference>
<dbReference type="PANTHER" id="PTHR31240:SF0">
    <property type="entry name" value="MATERNAL EFFECT EMBRYO ARREST 18"/>
    <property type="match status" value="1"/>
</dbReference>
<evidence type="ECO:0000313" key="2">
    <source>
        <dbReference type="EMBL" id="KAG9970105.1"/>
    </source>
</evidence>
<dbReference type="CDD" id="cd07187">
    <property type="entry name" value="YvcK_like"/>
    <property type="match status" value="1"/>
</dbReference>
<sequence length="531" mass="58516">MSKILFWGGFGIAVRVWQLGIEMRPIIQRNSLWAYPLFGGIGASFGYWLQGVEERQLRILQETKESLLEKRRRRAEREGGVYIGTDYQKNEEGIFASAPANHGANNSVLNYVIPISDNGGSSSELIRVFGGPGIGDLRSRLVRLIPDNGDPHSEAASIKALFNHRLPPNPKEARLEWLEIVESLHPLWQQISTPKKELIRSFLNLVNQEIVKRMRPSSRFDFSSASIGNLFLTGARLFSGSLESAIYLLSSVCNVPTSITVLPAINTNFSHHISVSLADGTHITGQNNISHPLAPSSALPEPTLPPSPTRIRRETEEQDNVEDANLPGSLPSLRRPAINFSKLQEEDLPARIQRLWYINPYGQEMSCPANPRVLDALANSSTVIYSIGSLFTSIIPSIILRGVGNAIAGGNVRNKVLLLNSSIDRETGPSATPFTAIDFIAAIANACAQSRGLPPPELQEYGVYVTHLVYMENKEAPKVDREQLAKAGIEGIRLYGQSGRYDDRALEQALKMVLGKGEQGNGLSRRNTLQR</sequence>
<dbReference type="InterPro" id="IPR002882">
    <property type="entry name" value="CofD"/>
</dbReference>
<feature type="region of interest" description="Disordered" evidence="1">
    <location>
        <begin position="286"/>
        <end position="328"/>
    </location>
</feature>
<proteinExistence type="predicted"/>
<name>A0A9P8FET3_AURME</name>
<feature type="non-terminal residue" evidence="2">
    <location>
        <position position="1"/>
    </location>
</feature>
<dbReference type="Proteomes" id="UP000729357">
    <property type="component" value="Unassembled WGS sequence"/>
</dbReference>
<organism evidence="2 3">
    <name type="scientific">Aureobasidium melanogenum</name>
    <name type="common">Aureobasidium pullulans var. melanogenum</name>
    <dbReference type="NCBI Taxonomy" id="46634"/>
    <lineage>
        <taxon>Eukaryota</taxon>
        <taxon>Fungi</taxon>
        <taxon>Dikarya</taxon>
        <taxon>Ascomycota</taxon>
        <taxon>Pezizomycotina</taxon>
        <taxon>Dothideomycetes</taxon>
        <taxon>Dothideomycetidae</taxon>
        <taxon>Dothideales</taxon>
        <taxon>Saccotheciaceae</taxon>
        <taxon>Aureobasidium</taxon>
    </lineage>
</organism>
<evidence type="ECO:0000256" key="1">
    <source>
        <dbReference type="SAM" id="MobiDB-lite"/>
    </source>
</evidence>
<dbReference type="Gene3D" id="3.40.50.10680">
    <property type="entry name" value="CofD-like domains"/>
    <property type="match status" value="1"/>
</dbReference>
<dbReference type="SUPFAM" id="SSF142338">
    <property type="entry name" value="CofD-like"/>
    <property type="match status" value="1"/>
</dbReference>
<dbReference type="EMBL" id="JAHFXS010002965">
    <property type="protein sequence ID" value="KAG9970105.1"/>
    <property type="molecule type" value="Genomic_DNA"/>
</dbReference>
<comment type="caution">
    <text evidence="2">The sequence shown here is derived from an EMBL/GenBank/DDBJ whole genome shotgun (WGS) entry which is preliminary data.</text>
</comment>
<gene>
    <name evidence="2" type="ORF">KCU98_g14693</name>
</gene>
<protein>
    <submittedName>
        <fullName evidence="2">UPF0052 domain protein</fullName>
    </submittedName>
</protein>